<evidence type="ECO:0000256" key="1">
    <source>
        <dbReference type="SAM" id="MobiDB-lite"/>
    </source>
</evidence>
<keyword evidence="3" id="KW-1185">Reference proteome</keyword>
<reference evidence="2" key="1">
    <citation type="journal article" date="2020" name="Cell">
        <title>Large-Scale Comparative Analyses of Tick Genomes Elucidate Their Genetic Diversity and Vector Capacities.</title>
        <authorList>
            <consortium name="Tick Genome and Microbiome Consortium (TIGMIC)"/>
            <person name="Jia N."/>
            <person name="Wang J."/>
            <person name="Shi W."/>
            <person name="Du L."/>
            <person name="Sun Y."/>
            <person name="Zhan W."/>
            <person name="Jiang J.F."/>
            <person name="Wang Q."/>
            <person name="Zhang B."/>
            <person name="Ji P."/>
            <person name="Bell-Sakyi L."/>
            <person name="Cui X.M."/>
            <person name="Yuan T.T."/>
            <person name="Jiang B.G."/>
            <person name="Yang W.F."/>
            <person name="Lam T.T."/>
            <person name="Chang Q.C."/>
            <person name="Ding S.J."/>
            <person name="Wang X.J."/>
            <person name="Zhu J.G."/>
            <person name="Ruan X.D."/>
            <person name="Zhao L."/>
            <person name="Wei J.T."/>
            <person name="Ye R.Z."/>
            <person name="Que T.C."/>
            <person name="Du C.H."/>
            <person name="Zhou Y.H."/>
            <person name="Cheng J.X."/>
            <person name="Dai P.F."/>
            <person name="Guo W.B."/>
            <person name="Han X.H."/>
            <person name="Huang E.J."/>
            <person name="Li L.F."/>
            <person name="Wei W."/>
            <person name="Gao Y.C."/>
            <person name="Liu J.Z."/>
            <person name="Shao H.Z."/>
            <person name="Wang X."/>
            <person name="Wang C.C."/>
            <person name="Yang T.C."/>
            <person name="Huo Q.B."/>
            <person name="Li W."/>
            <person name="Chen H.Y."/>
            <person name="Chen S.E."/>
            <person name="Zhou L.G."/>
            <person name="Ni X.B."/>
            <person name="Tian J.H."/>
            <person name="Sheng Y."/>
            <person name="Liu T."/>
            <person name="Pan Y.S."/>
            <person name="Xia L.Y."/>
            <person name="Li J."/>
            <person name="Zhao F."/>
            <person name="Cao W.C."/>
        </authorList>
    </citation>
    <scope>NUCLEOTIDE SEQUENCE</scope>
    <source>
        <strain evidence="2">Rmic-2018</strain>
    </source>
</reference>
<gene>
    <name evidence="2" type="ORF">HPB51_009509</name>
</gene>
<dbReference type="AlphaFoldDB" id="A0A9J6DUP9"/>
<sequence length="125" mass="13898">MISRFVALFEFQGGCQDRDDTAQDEQVTLVDELQVQVRSVQKDLVFAVLGRAGTTRHRLATGSATHEDVCVQAQHPERVLLLDDSTREERFRKSWPQARRGCRTSPNSCAPPSSVSAAATPWRSA</sequence>
<feature type="compositionally biased region" description="Low complexity" evidence="1">
    <location>
        <begin position="105"/>
        <end position="125"/>
    </location>
</feature>
<proteinExistence type="predicted"/>
<dbReference type="Proteomes" id="UP000821866">
    <property type="component" value="Unassembled WGS sequence"/>
</dbReference>
<evidence type="ECO:0000313" key="2">
    <source>
        <dbReference type="EMBL" id="KAH8025554.1"/>
    </source>
</evidence>
<organism evidence="2 3">
    <name type="scientific">Rhipicephalus microplus</name>
    <name type="common">Cattle tick</name>
    <name type="synonym">Boophilus microplus</name>
    <dbReference type="NCBI Taxonomy" id="6941"/>
    <lineage>
        <taxon>Eukaryota</taxon>
        <taxon>Metazoa</taxon>
        <taxon>Ecdysozoa</taxon>
        <taxon>Arthropoda</taxon>
        <taxon>Chelicerata</taxon>
        <taxon>Arachnida</taxon>
        <taxon>Acari</taxon>
        <taxon>Parasitiformes</taxon>
        <taxon>Ixodida</taxon>
        <taxon>Ixodoidea</taxon>
        <taxon>Ixodidae</taxon>
        <taxon>Rhipicephalinae</taxon>
        <taxon>Rhipicephalus</taxon>
        <taxon>Boophilus</taxon>
    </lineage>
</organism>
<feature type="region of interest" description="Disordered" evidence="1">
    <location>
        <begin position="92"/>
        <end position="125"/>
    </location>
</feature>
<accession>A0A9J6DUP9</accession>
<reference evidence="2" key="2">
    <citation type="submission" date="2021-09" db="EMBL/GenBank/DDBJ databases">
        <authorList>
            <person name="Jia N."/>
            <person name="Wang J."/>
            <person name="Shi W."/>
            <person name="Du L."/>
            <person name="Sun Y."/>
            <person name="Zhan W."/>
            <person name="Jiang J."/>
            <person name="Wang Q."/>
            <person name="Zhang B."/>
            <person name="Ji P."/>
            <person name="Sakyi L.B."/>
            <person name="Cui X."/>
            <person name="Yuan T."/>
            <person name="Jiang B."/>
            <person name="Yang W."/>
            <person name="Lam T.T.-Y."/>
            <person name="Chang Q."/>
            <person name="Ding S."/>
            <person name="Wang X."/>
            <person name="Zhu J."/>
            <person name="Ruan X."/>
            <person name="Zhao L."/>
            <person name="Wei J."/>
            <person name="Que T."/>
            <person name="Du C."/>
            <person name="Cheng J."/>
            <person name="Dai P."/>
            <person name="Han X."/>
            <person name="Huang E."/>
            <person name="Gao Y."/>
            <person name="Liu J."/>
            <person name="Shao H."/>
            <person name="Ye R."/>
            <person name="Li L."/>
            <person name="Wei W."/>
            <person name="Wang X."/>
            <person name="Wang C."/>
            <person name="Huo Q."/>
            <person name="Li W."/>
            <person name="Guo W."/>
            <person name="Chen H."/>
            <person name="Chen S."/>
            <person name="Zhou L."/>
            <person name="Zhou L."/>
            <person name="Ni X."/>
            <person name="Tian J."/>
            <person name="Zhou Y."/>
            <person name="Sheng Y."/>
            <person name="Liu T."/>
            <person name="Pan Y."/>
            <person name="Xia L."/>
            <person name="Li J."/>
            <person name="Zhao F."/>
            <person name="Cao W."/>
        </authorList>
    </citation>
    <scope>NUCLEOTIDE SEQUENCE</scope>
    <source>
        <strain evidence="2">Rmic-2018</strain>
        <tissue evidence="2">Larvae</tissue>
    </source>
</reference>
<evidence type="ECO:0000313" key="3">
    <source>
        <dbReference type="Proteomes" id="UP000821866"/>
    </source>
</evidence>
<name>A0A9J6DUP9_RHIMP</name>
<protein>
    <submittedName>
        <fullName evidence="2">Uncharacterized protein</fullName>
    </submittedName>
</protein>
<dbReference type="EMBL" id="JABSTU010000007">
    <property type="protein sequence ID" value="KAH8025554.1"/>
    <property type="molecule type" value="Genomic_DNA"/>
</dbReference>
<comment type="caution">
    <text evidence="2">The sequence shown here is derived from an EMBL/GenBank/DDBJ whole genome shotgun (WGS) entry which is preliminary data.</text>
</comment>